<dbReference type="Proteomes" id="UP000009877">
    <property type="component" value="Unassembled WGS sequence"/>
</dbReference>
<dbReference type="PROSITE" id="PS50895">
    <property type="entry name" value="SURF1"/>
    <property type="match status" value="1"/>
</dbReference>
<evidence type="ECO:0000313" key="7">
    <source>
        <dbReference type="EMBL" id="EME37817.1"/>
    </source>
</evidence>
<sequence>MRRFLQTYSFLLSGRWIGWFIVCCLGAALCLYLGNWQYDRAEQIDHSNQLIIDNYDADPLTGQEALSAFEDYDGSQRWHPVQLRGEYLTEDTVLARNRASEGQIGYEVLVPLRTQQGAVVLISRGWIPTSETGDGSPSEVPEAPAGQVEVTARVQPSEGTPERTAPEGQVASIHLPDVEEVSGADLVDQAYGQMMAEDPAAQTRPAGFAEPDLDYGPQLSYSMQWSAFALLAFVAYGYSARQKVRNDAWDRDYAARIETELAQYYDTEGRFIGIGDGRTEEDLMRQLEMVDDMPAHLRDLTRPKRRKRFGVQDAAEEDAALDVR</sequence>
<comment type="similarity">
    <text evidence="2 6">Belongs to the SURF1 family.</text>
</comment>
<keyword evidence="6" id="KW-1003">Cell membrane</keyword>
<evidence type="ECO:0000256" key="2">
    <source>
        <dbReference type="ARBA" id="ARBA00007165"/>
    </source>
</evidence>
<dbReference type="EMBL" id="ANHZ02000001">
    <property type="protein sequence ID" value="EME37817.1"/>
    <property type="molecule type" value="Genomic_DNA"/>
</dbReference>
<dbReference type="InterPro" id="IPR045214">
    <property type="entry name" value="Surf1/Surf4"/>
</dbReference>
<protein>
    <recommendedName>
        <fullName evidence="6">SURF1-like protein</fullName>
    </recommendedName>
</protein>
<dbReference type="InterPro" id="IPR002994">
    <property type="entry name" value="Surf1/Shy1"/>
</dbReference>
<proteinExistence type="inferred from homology"/>
<evidence type="ECO:0000256" key="4">
    <source>
        <dbReference type="ARBA" id="ARBA00022989"/>
    </source>
</evidence>
<evidence type="ECO:0000256" key="6">
    <source>
        <dbReference type="RuleBase" id="RU363076"/>
    </source>
</evidence>
<evidence type="ECO:0000256" key="5">
    <source>
        <dbReference type="ARBA" id="ARBA00023136"/>
    </source>
</evidence>
<name>M2WGW4_9MICC</name>
<evidence type="ECO:0000256" key="1">
    <source>
        <dbReference type="ARBA" id="ARBA00004370"/>
    </source>
</evidence>
<reference evidence="7 8" key="1">
    <citation type="journal article" date="2014" name="Genome Announc.">
        <title>Draft Genome Sequence of Kocuria palustris PEL.</title>
        <authorList>
            <person name="Sharma G."/>
            <person name="Khatri I."/>
            <person name="Subramanian S."/>
        </authorList>
    </citation>
    <scope>NUCLEOTIDE SEQUENCE [LARGE SCALE GENOMIC DNA]</scope>
    <source>
        <strain evidence="7 8">PEL</strain>
    </source>
</reference>
<keyword evidence="8" id="KW-1185">Reference proteome</keyword>
<dbReference type="CDD" id="cd06662">
    <property type="entry name" value="SURF1"/>
    <property type="match status" value="1"/>
</dbReference>
<gene>
    <name evidence="7" type="ORF">C884_00012</name>
</gene>
<evidence type="ECO:0000256" key="3">
    <source>
        <dbReference type="ARBA" id="ARBA00022692"/>
    </source>
</evidence>
<keyword evidence="3 6" id="KW-0812">Transmembrane</keyword>
<dbReference type="PANTHER" id="PTHR23427:SF2">
    <property type="entry name" value="SURFEIT LOCUS PROTEIN 1"/>
    <property type="match status" value="1"/>
</dbReference>
<organism evidence="7 8">
    <name type="scientific">Kocuria palustris PEL</name>
    <dbReference type="NCBI Taxonomy" id="1236550"/>
    <lineage>
        <taxon>Bacteria</taxon>
        <taxon>Bacillati</taxon>
        <taxon>Actinomycetota</taxon>
        <taxon>Actinomycetes</taxon>
        <taxon>Micrococcales</taxon>
        <taxon>Micrococcaceae</taxon>
        <taxon>Kocuria</taxon>
    </lineage>
</organism>
<comment type="subcellular location">
    <subcellularLocation>
        <location evidence="6">Cell membrane</location>
        <topology evidence="6">Multi-pass membrane protein</topology>
    </subcellularLocation>
    <subcellularLocation>
        <location evidence="1">Membrane</location>
    </subcellularLocation>
</comment>
<dbReference type="Pfam" id="PF02104">
    <property type="entry name" value="SURF1"/>
    <property type="match status" value="1"/>
</dbReference>
<dbReference type="GO" id="GO:0005886">
    <property type="term" value="C:plasma membrane"/>
    <property type="evidence" value="ECO:0007669"/>
    <property type="project" value="UniProtKB-SubCell"/>
</dbReference>
<accession>M2WGW4</accession>
<evidence type="ECO:0000313" key="8">
    <source>
        <dbReference type="Proteomes" id="UP000009877"/>
    </source>
</evidence>
<keyword evidence="4 6" id="KW-1133">Transmembrane helix</keyword>
<keyword evidence="5 6" id="KW-0472">Membrane</keyword>
<dbReference type="PANTHER" id="PTHR23427">
    <property type="entry name" value="SURFEIT LOCUS PROTEIN"/>
    <property type="match status" value="1"/>
</dbReference>
<dbReference type="AlphaFoldDB" id="M2WGW4"/>
<comment type="caution">
    <text evidence="7">The sequence shown here is derived from an EMBL/GenBank/DDBJ whole genome shotgun (WGS) entry which is preliminary data.</text>
</comment>
<feature type="transmembrane region" description="Helical" evidence="6">
    <location>
        <begin position="16"/>
        <end position="34"/>
    </location>
</feature>
<dbReference type="STRING" id="71999.KPaMU14_06275"/>
<dbReference type="RefSeq" id="WP_006213160.1">
    <property type="nucleotide sequence ID" value="NZ_ANHZ02000001.1"/>
</dbReference>
<comment type="caution">
    <text evidence="6">Lacks conserved residue(s) required for the propagation of feature annotation.</text>
</comment>